<protein>
    <submittedName>
        <fullName evidence="2">Uncharacterized protein</fullName>
    </submittedName>
</protein>
<keyword evidence="1" id="KW-0812">Transmembrane</keyword>
<organism evidence="2 3">
    <name type="scientific">Pseudopithomyces chartarum</name>
    <dbReference type="NCBI Taxonomy" id="1892770"/>
    <lineage>
        <taxon>Eukaryota</taxon>
        <taxon>Fungi</taxon>
        <taxon>Dikarya</taxon>
        <taxon>Ascomycota</taxon>
        <taxon>Pezizomycotina</taxon>
        <taxon>Dothideomycetes</taxon>
        <taxon>Pleosporomycetidae</taxon>
        <taxon>Pleosporales</taxon>
        <taxon>Massarineae</taxon>
        <taxon>Didymosphaeriaceae</taxon>
        <taxon>Pseudopithomyces</taxon>
    </lineage>
</organism>
<gene>
    <name evidence="2" type="ORF">GRF29_216g593173</name>
</gene>
<feature type="transmembrane region" description="Helical" evidence="1">
    <location>
        <begin position="322"/>
        <end position="346"/>
    </location>
</feature>
<keyword evidence="3" id="KW-1185">Reference proteome</keyword>
<dbReference type="EMBL" id="WVTA01000018">
    <property type="protein sequence ID" value="KAK3197561.1"/>
    <property type="molecule type" value="Genomic_DNA"/>
</dbReference>
<proteinExistence type="predicted"/>
<accession>A0AAN6RAY0</accession>
<name>A0AAN6RAY0_9PLEO</name>
<reference evidence="2 3" key="1">
    <citation type="submission" date="2021-02" db="EMBL/GenBank/DDBJ databases">
        <title>Genome assembly of Pseudopithomyces chartarum.</title>
        <authorList>
            <person name="Jauregui R."/>
            <person name="Singh J."/>
            <person name="Voisey C."/>
        </authorList>
    </citation>
    <scope>NUCLEOTIDE SEQUENCE [LARGE SCALE GENOMIC DNA]</scope>
    <source>
        <strain evidence="2 3">AGR01</strain>
    </source>
</reference>
<evidence type="ECO:0000313" key="3">
    <source>
        <dbReference type="Proteomes" id="UP001280581"/>
    </source>
</evidence>
<evidence type="ECO:0000313" key="2">
    <source>
        <dbReference type="EMBL" id="KAK3197561.1"/>
    </source>
</evidence>
<keyword evidence="1" id="KW-0472">Membrane</keyword>
<comment type="caution">
    <text evidence="2">The sequence shown here is derived from an EMBL/GenBank/DDBJ whole genome shotgun (WGS) entry which is preliminary data.</text>
</comment>
<dbReference type="Proteomes" id="UP001280581">
    <property type="component" value="Unassembled WGS sequence"/>
</dbReference>
<sequence>MLNSLPTRSMSSALVNSAYAAGNITKQSLDNLPSSVIRLEGIPAYRLSISCFPDVPNRMDIRSMGGDSTDIHLFWDTANGIRKTDQLTATYPGTPSEIGGRNRESMDIAFTAFNPNASEVYLGLLTRFNLTKRAGPSTSYGPLRYRAFNMSSVSGKGSQLFNGTQRIMSVYGLRCSLFRELGYANYTRLNTSGSVSGWEASQFTFAVDQQKVNVASLLYPYQGSNLNFHLPGQWTPGIGPAFLPINRSKIDTSPSSPYPHPLFFPFDEAPLKFLYASGETQRIIHEISALNTSVSNNAPQMFIEVTSISTAEHYRMTLVPSLLLVGLLSLAGAGIITIGMMSFMWASKSAETSRRVDGVRLLVDSALNLKGREEQLLQLARSSNAEIDAWAARYKVRYSAEDADGTTTVVLKKG</sequence>
<keyword evidence="1" id="KW-1133">Transmembrane helix</keyword>
<evidence type="ECO:0000256" key="1">
    <source>
        <dbReference type="SAM" id="Phobius"/>
    </source>
</evidence>
<dbReference type="AlphaFoldDB" id="A0AAN6RAY0"/>